<evidence type="ECO:0000313" key="3">
    <source>
        <dbReference type="EMBL" id="KAG2931287.1"/>
    </source>
</evidence>
<dbReference type="OrthoDB" id="96863at2759"/>
<sequence length="62" mass="7058">MTEQLAGGKHRQHGVDEGKQLGKTDNRTKKQLLHRDQSAQQPMQNLADEEMKTDMAVLKELD</sequence>
<dbReference type="VEuPathDB" id="FungiDB:PC110_g893"/>
<dbReference type="EMBL" id="RCMK01000131">
    <property type="protein sequence ID" value="KAG2947509.1"/>
    <property type="molecule type" value="Genomic_DNA"/>
</dbReference>
<dbReference type="Proteomes" id="UP000736787">
    <property type="component" value="Unassembled WGS sequence"/>
</dbReference>
<dbReference type="Proteomes" id="UP000688947">
    <property type="component" value="Unassembled WGS sequence"/>
</dbReference>
<dbReference type="Proteomes" id="UP000697107">
    <property type="component" value="Unassembled WGS sequence"/>
</dbReference>
<dbReference type="EMBL" id="RCML01000127">
    <property type="protein sequence ID" value="KAG2989787.1"/>
    <property type="molecule type" value="Genomic_DNA"/>
</dbReference>
<evidence type="ECO:0000313" key="5">
    <source>
        <dbReference type="EMBL" id="KAG2989787.1"/>
    </source>
</evidence>
<evidence type="ECO:0000313" key="9">
    <source>
        <dbReference type="EMBL" id="RAW42938.1"/>
    </source>
</evidence>
<reference evidence="8" key="3">
    <citation type="submission" date="2021-01" db="EMBL/GenBank/DDBJ databases">
        <title>Phytophthora aleatoria, a newly-described species from Pinus radiata is distinct from Phytophthora cactorum isolates based on comparative genomics.</title>
        <authorList>
            <person name="Mcdougal R."/>
            <person name="Panda P."/>
            <person name="Williams N."/>
            <person name="Studholme D.J."/>
        </authorList>
    </citation>
    <scope>NUCLEOTIDE SEQUENCE</scope>
    <source>
        <strain evidence="8">NZFS 3830</strain>
    </source>
</reference>
<evidence type="ECO:0000313" key="8">
    <source>
        <dbReference type="EMBL" id="KAG6963050.1"/>
    </source>
</evidence>
<reference evidence="2" key="2">
    <citation type="submission" date="2018-10" db="EMBL/GenBank/DDBJ databases">
        <title>Effector identification in a new, highly contiguous assembly of the strawberry crown rot pathogen Phytophthora cactorum.</title>
        <authorList>
            <person name="Armitage A.D."/>
            <person name="Nellist C.F."/>
            <person name="Bates H."/>
            <person name="Vickerstaff R.J."/>
            <person name="Harrison R.J."/>
        </authorList>
    </citation>
    <scope>NUCLEOTIDE SEQUENCE</scope>
    <source>
        <strain evidence="2">15-7</strain>
        <strain evidence="3">4032</strain>
        <strain evidence="4">4040</strain>
        <strain evidence="5">P415</strain>
        <strain evidence="6">P421</strain>
    </source>
</reference>
<evidence type="ECO:0000256" key="1">
    <source>
        <dbReference type="SAM" id="MobiDB-lite"/>
    </source>
</evidence>
<dbReference type="Proteomes" id="UP000774804">
    <property type="component" value="Unassembled WGS sequence"/>
</dbReference>
<dbReference type="Proteomes" id="UP000760860">
    <property type="component" value="Unassembled WGS sequence"/>
</dbReference>
<dbReference type="EMBL" id="JAENGZ010000284">
    <property type="protein sequence ID" value="KAG6963050.1"/>
    <property type="molecule type" value="Genomic_DNA"/>
</dbReference>
<reference evidence="9 10" key="1">
    <citation type="submission" date="2018-01" db="EMBL/GenBank/DDBJ databases">
        <title>Draft genome of the strawberry crown rot pathogen Phytophthora cactorum.</title>
        <authorList>
            <person name="Armitage A.D."/>
            <person name="Lysoe E."/>
            <person name="Nellist C.F."/>
            <person name="Harrison R.J."/>
            <person name="Brurberg M.B."/>
        </authorList>
    </citation>
    <scope>NUCLEOTIDE SEQUENCE [LARGE SCALE GENOMIC DNA]</scope>
    <source>
        <strain evidence="9 10">10300</strain>
    </source>
</reference>
<dbReference type="AlphaFoldDB" id="A0A329T335"/>
<dbReference type="EMBL" id="RCMV01000005">
    <property type="protein sequence ID" value="KAG3229103.1"/>
    <property type="molecule type" value="Genomic_DNA"/>
</dbReference>
<keyword evidence="10" id="KW-1185">Reference proteome</keyword>
<gene>
    <name evidence="8" type="ORF">JG687_00006776</name>
    <name evidence="9" type="ORF">PC110_g893</name>
    <name evidence="2" type="ORF">PC113_g5873</name>
    <name evidence="3" type="ORF">PC115_g6157</name>
    <name evidence="4" type="ORF">PC117_g6759</name>
    <name evidence="5" type="ORF">PC118_g5968</name>
    <name evidence="7" type="ORF">PC129_g378</name>
    <name evidence="6" type="ORF">PC129_g406</name>
</gene>
<feature type="compositionally biased region" description="Basic and acidic residues" evidence="1">
    <location>
        <begin position="49"/>
        <end position="62"/>
    </location>
</feature>
<protein>
    <submittedName>
        <fullName evidence="9">Uncharacterized protein</fullName>
    </submittedName>
</protein>
<feature type="compositionally biased region" description="Basic and acidic residues" evidence="1">
    <location>
        <begin position="13"/>
        <end position="37"/>
    </location>
</feature>
<dbReference type="EMBL" id="RCMI01000134">
    <property type="protein sequence ID" value="KAG2931287.1"/>
    <property type="molecule type" value="Genomic_DNA"/>
</dbReference>
<comment type="caution">
    <text evidence="9">The sequence shown here is derived from an EMBL/GenBank/DDBJ whole genome shotgun (WGS) entry which is preliminary data.</text>
</comment>
<dbReference type="Proteomes" id="UP000251314">
    <property type="component" value="Unassembled WGS sequence"/>
</dbReference>
<accession>A0A329T335</accession>
<evidence type="ECO:0000313" key="7">
    <source>
        <dbReference type="EMBL" id="KAG3229103.1"/>
    </source>
</evidence>
<dbReference type="Proteomes" id="UP000735874">
    <property type="component" value="Unassembled WGS sequence"/>
</dbReference>
<dbReference type="EMBL" id="RCMG01000116">
    <property type="protein sequence ID" value="KAG2862932.1"/>
    <property type="molecule type" value="Genomic_DNA"/>
</dbReference>
<feature type="region of interest" description="Disordered" evidence="1">
    <location>
        <begin position="1"/>
        <end position="62"/>
    </location>
</feature>
<proteinExistence type="predicted"/>
<dbReference type="EMBL" id="RCMV01000005">
    <property type="protein sequence ID" value="KAG3229087.1"/>
    <property type="molecule type" value="Genomic_DNA"/>
</dbReference>
<evidence type="ECO:0000313" key="6">
    <source>
        <dbReference type="EMBL" id="KAG3229087.1"/>
    </source>
</evidence>
<dbReference type="EMBL" id="MJFZ01000009">
    <property type="protein sequence ID" value="RAW42938.1"/>
    <property type="molecule type" value="Genomic_DNA"/>
</dbReference>
<name>A0A329T335_9STRA</name>
<evidence type="ECO:0000313" key="4">
    <source>
        <dbReference type="EMBL" id="KAG2947509.1"/>
    </source>
</evidence>
<evidence type="ECO:0000313" key="10">
    <source>
        <dbReference type="Proteomes" id="UP000251314"/>
    </source>
</evidence>
<organism evidence="9 10">
    <name type="scientific">Phytophthora cactorum</name>
    <dbReference type="NCBI Taxonomy" id="29920"/>
    <lineage>
        <taxon>Eukaryota</taxon>
        <taxon>Sar</taxon>
        <taxon>Stramenopiles</taxon>
        <taxon>Oomycota</taxon>
        <taxon>Peronosporomycetes</taxon>
        <taxon>Peronosporales</taxon>
        <taxon>Peronosporaceae</taxon>
        <taxon>Phytophthora</taxon>
    </lineage>
</organism>
<evidence type="ECO:0000313" key="2">
    <source>
        <dbReference type="EMBL" id="KAG2862932.1"/>
    </source>
</evidence>